<evidence type="ECO:0000256" key="6">
    <source>
        <dbReference type="ARBA" id="ARBA00022801"/>
    </source>
</evidence>
<evidence type="ECO:0000259" key="16">
    <source>
        <dbReference type="PROSITE" id="PS51192"/>
    </source>
</evidence>
<accession>A0A182W0D7</accession>
<name>A0A182W0D7_9DIPT</name>
<feature type="compositionally biased region" description="Basic and acidic residues" evidence="14">
    <location>
        <begin position="1301"/>
        <end position="1316"/>
    </location>
</feature>
<keyword evidence="9" id="KW-0067">ATP-binding</keyword>
<dbReference type="PANTHER" id="PTHR46116">
    <property type="entry name" value="(E3-INDEPENDENT) E2 UBIQUITIN-CONJUGATING ENZYME"/>
    <property type="match status" value="1"/>
</dbReference>
<dbReference type="SMART" id="SM00487">
    <property type="entry name" value="DEXDc"/>
    <property type="match status" value="1"/>
</dbReference>
<dbReference type="PROSITE" id="PS51195">
    <property type="entry name" value="Q_MOTIF"/>
    <property type="match status" value="1"/>
</dbReference>
<evidence type="ECO:0000256" key="3">
    <source>
        <dbReference type="ARBA" id="ARBA00022679"/>
    </source>
</evidence>
<dbReference type="Pfam" id="PF23046">
    <property type="entry name" value="tSH3-B_UBE2O"/>
    <property type="match status" value="1"/>
</dbReference>
<evidence type="ECO:0000259" key="17">
    <source>
        <dbReference type="PROSITE" id="PS51194"/>
    </source>
</evidence>
<dbReference type="EC" id="3.6.4.13" evidence="2"/>
<evidence type="ECO:0000256" key="5">
    <source>
        <dbReference type="ARBA" id="ARBA00022786"/>
    </source>
</evidence>
<feature type="compositionally biased region" description="Polar residues" evidence="14">
    <location>
        <begin position="844"/>
        <end position="855"/>
    </location>
</feature>
<dbReference type="EnsemblMetazoa" id="AMIN003794-RA">
    <property type="protein sequence ID" value="AMIN003794-PA"/>
    <property type="gene ID" value="AMIN003794"/>
</dbReference>
<evidence type="ECO:0000256" key="12">
    <source>
        <dbReference type="ARBA" id="ARBA00047984"/>
    </source>
</evidence>
<protein>
    <recommendedName>
        <fullName evidence="2">RNA helicase</fullName>
        <ecNumber evidence="2">3.6.4.13</ecNumber>
    </recommendedName>
</protein>
<dbReference type="InterPro" id="IPR001650">
    <property type="entry name" value="Helicase_C-like"/>
</dbReference>
<dbReference type="GO" id="GO:0016787">
    <property type="term" value="F:hydrolase activity"/>
    <property type="evidence" value="ECO:0007669"/>
    <property type="project" value="UniProtKB-KW"/>
</dbReference>
<feature type="compositionally biased region" description="Polar residues" evidence="14">
    <location>
        <begin position="409"/>
        <end position="423"/>
    </location>
</feature>
<dbReference type="SMART" id="SM00490">
    <property type="entry name" value="HELICc"/>
    <property type="match status" value="1"/>
</dbReference>
<dbReference type="FunFam" id="3.40.50.300:FF:000031">
    <property type="entry name" value="Eukaryotic initiation factor 4A-III"/>
    <property type="match status" value="1"/>
</dbReference>
<feature type="compositionally biased region" description="Acidic residues" evidence="14">
    <location>
        <begin position="827"/>
        <end position="842"/>
    </location>
</feature>
<feature type="region of interest" description="Disordered" evidence="14">
    <location>
        <begin position="375"/>
        <end position="456"/>
    </location>
</feature>
<feature type="region of interest" description="Disordered" evidence="14">
    <location>
        <begin position="776"/>
        <end position="865"/>
    </location>
</feature>
<evidence type="ECO:0000256" key="10">
    <source>
        <dbReference type="ARBA" id="ARBA00022884"/>
    </source>
</evidence>
<dbReference type="PROSITE" id="PS51192">
    <property type="entry name" value="HELICASE_ATP_BIND_1"/>
    <property type="match status" value="1"/>
</dbReference>
<dbReference type="InterPro" id="IPR000629">
    <property type="entry name" value="RNA-helicase_DEAD-box_CS"/>
</dbReference>
<dbReference type="GO" id="GO:0003723">
    <property type="term" value="F:RNA binding"/>
    <property type="evidence" value="ECO:0007669"/>
    <property type="project" value="UniProtKB-KW"/>
</dbReference>
<dbReference type="GO" id="GO:0005524">
    <property type="term" value="F:ATP binding"/>
    <property type="evidence" value="ECO:0007669"/>
    <property type="project" value="UniProtKB-KW"/>
</dbReference>
<dbReference type="GO" id="GO:0003724">
    <property type="term" value="F:RNA helicase activity"/>
    <property type="evidence" value="ECO:0007669"/>
    <property type="project" value="UniProtKB-EC"/>
</dbReference>
<dbReference type="Pfam" id="PF00179">
    <property type="entry name" value="UQ_con"/>
    <property type="match status" value="1"/>
</dbReference>
<comment type="subcellular location">
    <subcellularLocation>
        <location evidence="1">Nucleus</location>
    </subcellularLocation>
</comment>
<dbReference type="PANTHER" id="PTHR46116:SF15">
    <property type="entry name" value="(E3-INDEPENDENT) E2 UBIQUITIN-CONJUGATING ENZYME"/>
    <property type="match status" value="1"/>
</dbReference>
<dbReference type="GO" id="GO:0061631">
    <property type="term" value="F:ubiquitin conjugating enzyme activity"/>
    <property type="evidence" value="ECO:0007669"/>
    <property type="project" value="TreeGrafter"/>
</dbReference>
<dbReference type="CDD" id="cd18045">
    <property type="entry name" value="DEADc_EIF4AIII_DDX48"/>
    <property type="match status" value="1"/>
</dbReference>
<dbReference type="VEuPathDB" id="VectorBase:AMIN003794"/>
<dbReference type="FunFam" id="3.40.50.300:FF:000498">
    <property type="entry name" value="Eukaryotic initiation factor 4A-III"/>
    <property type="match status" value="1"/>
</dbReference>
<keyword evidence="7" id="KW-0347">Helicase</keyword>
<feature type="domain" description="Helicase C-terminal" evidence="17">
    <location>
        <begin position="239"/>
        <end position="410"/>
    </location>
</feature>
<feature type="compositionally biased region" description="Polar residues" evidence="14">
    <location>
        <begin position="381"/>
        <end position="399"/>
    </location>
</feature>
<organism evidence="19 20">
    <name type="scientific">Anopheles minimus</name>
    <dbReference type="NCBI Taxonomy" id="112268"/>
    <lineage>
        <taxon>Eukaryota</taxon>
        <taxon>Metazoa</taxon>
        <taxon>Ecdysozoa</taxon>
        <taxon>Arthropoda</taxon>
        <taxon>Hexapoda</taxon>
        <taxon>Insecta</taxon>
        <taxon>Pterygota</taxon>
        <taxon>Neoptera</taxon>
        <taxon>Endopterygota</taxon>
        <taxon>Diptera</taxon>
        <taxon>Nematocera</taxon>
        <taxon>Culicoidea</taxon>
        <taxon>Culicidae</taxon>
        <taxon>Anophelinae</taxon>
        <taxon>Anopheles</taxon>
    </lineage>
</organism>
<keyword evidence="20" id="KW-1185">Reference proteome</keyword>
<dbReference type="GO" id="GO:0010468">
    <property type="term" value="P:regulation of gene expression"/>
    <property type="evidence" value="ECO:0007669"/>
    <property type="project" value="UniProtKB-ARBA"/>
</dbReference>
<dbReference type="STRING" id="112268.A0A182W0D7"/>
<evidence type="ECO:0000256" key="9">
    <source>
        <dbReference type="ARBA" id="ARBA00022840"/>
    </source>
</evidence>
<feature type="compositionally biased region" description="Basic and acidic residues" evidence="14">
    <location>
        <begin position="425"/>
        <end position="446"/>
    </location>
</feature>
<feature type="domain" description="DEAD-box RNA helicase Q" evidence="18">
    <location>
        <begin position="27"/>
        <end position="55"/>
    </location>
</feature>
<dbReference type="Gene3D" id="3.40.50.300">
    <property type="entry name" value="P-loop containing nucleotide triphosphate hydrolases"/>
    <property type="match status" value="2"/>
</dbReference>
<reference evidence="20" key="1">
    <citation type="submission" date="2013-03" db="EMBL/GenBank/DDBJ databases">
        <title>The Genome Sequence of Anopheles minimus MINIMUS1.</title>
        <authorList>
            <consortium name="The Broad Institute Genomics Platform"/>
            <person name="Neafsey D.E."/>
            <person name="Walton C."/>
            <person name="Walker B."/>
            <person name="Young S.K."/>
            <person name="Zeng Q."/>
            <person name="Gargeya S."/>
            <person name="Fitzgerald M."/>
            <person name="Haas B."/>
            <person name="Abouelleil A."/>
            <person name="Allen A.W."/>
            <person name="Alvarado L."/>
            <person name="Arachchi H.M."/>
            <person name="Berlin A.M."/>
            <person name="Chapman S.B."/>
            <person name="Gainer-Dewar J."/>
            <person name="Goldberg J."/>
            <person name="Griggs A."/>
            <person name="Gujja S."/>
            <person name="Hansen M."/>
            <person name="Howarth C."/>
            <person name="Imamovic A."/>
            <person name="Ireland A."/>
            <person name="Larimer J."/>
            <person name="McCowan C."/>
            <person name="Murphy C."/>
            <person name="Pearson M."/>
            <person name="Poon T.W."/>
            <person name="Priest M."/>
            <person name="Roberts A."/>
            <person name="Saif S."/>
            <person name="Shea T."/>
            <person name="Sisk P."/>
            <person name="Sykes S."/>
            <person name="Wortman J."/>
            <person name="Nusbaum C."/>
            <person name="Birren B."/>
        </authorList>
    </citation>
    <scope>NUCLEOTIDE SEQUENCE [LARGE SCALE GENOMIC DNA]</scope>
    <source>
        <strain evidence="20">MINIMUS1</strain>
    </source>
</reference>
<evidence type="ECO:0000256" key="4">
    <source>
        <dbReference type="ARBA" id="ARBA00022741"/>
    </source>
</evidence>
<keyword evidence="10" id="KW-0694">RNA-binding</keyword>
<evidence type="ECO:0000259" key="18">
    <source>
        <dbReference type="PROSITE" id="PS51195"/>
    </source>
</evidence>
<keyword evidence="11" id="KW-0539">Nucleus</keyword>
<dbReference type="Pfam" id="PF23043">
    <property type="entry name" value="SH3-B_UBE2O"/>
    <property type="match status" value="1"/>
</dbReference>
<dbReference type="GO" id="GO:0045495">
    <property type="term" value="C:pole plasm"/>
    <property type="evidence" value="ECO:0007669"/>
    <property type="project" value="UniProtKB-ARBA"/>
</dbReference>
<keyword evidence="8" id="KW-0509">mRNA transport</keyword>
<feature type="compositionally biased region" description="Low complexity" evidence="14">
    <location>
        <begin position="1235"/>
        <end position="1247"/>
    </location>
</feature>
<dbReference type="InterPro" id="IPR014014">
    <property type="entry name" value="RNA_helicase_DEAD_Q_motif"/>
</dbReference>
<reference evidence="19" key="2">
    <citation type="submission" date="2020-05" db="UniProtKB">
        <authorList>
            <consortium name="EnsemblMetazoa"/>
        </authorList>
    </citation>
    <scope>IDENTIFICATION</scope>
    <source>
        <strain evidence="19">MINIMUS1</strain>
    </source>
</reference>
<feature type="region of interest" description="Disordered" evidence="14">
    <location>
        <begin position="1641"/>
        <end position="1677"/>
    </location>
</feature>
<dbReference type="SMART" id="SM00212">
    <property type="entry name" value="UBCc"/>
    <property type="match status" value="1"/>
</dbReference>
<dbReference type="SUPFAM" id="SSF54495">
    <property type="entry name" value="UBC-like"/>
    <property type="match status" value="1"/>
</dbReference>
<dbReference type="CDD" id="cd18787">
    <property type="entry name" value="SF2_C_DEAD"/>
    <property type="match status" value="1"/>
</dbReference>
<feature type="domain" description="UBC core" evidence="15">
    <location>
        <begin position="1438"/>
        <end position="1598"/>
    </location>
</feature>
<dbReference type="InterPro" id="IPR057735">
    <property type="entry name" value="UBE2O-like_tSH3-B"/>
</dbReference>
<dbReference type="GO" id="GO:0005634">
    <property type="term" value="C:nucleus"/>
    <property type="evidence" value="ECO:0007669"/>
    <property type="project" value="UniProtKB-SubCell"/>
</dbReference>
<feature type="short sequence motif" description="Q motif" evidence="13">
    <location>
        <begin position="27"/>
        <end position="55"/>
    </location>
</feature>
<evidence type="ECO:0000256" key="14">
    <source>
        <dbReference type="SAM" id="MobiDB-lite"/>
    </source>
</evidence>
<dbReference type="Proteomes" id="UP000075920">
    <property type="component" value="Unassembled WGS sequence"/>
</dbReference>
<evidence type="ECO:0000256" key="1">
    <source>
        <dbReference type="ARBA" id="ARBA00004123"/>
    </source>
</evidence>
<evidence type="ECO:0000256" key="13">
    <source>
        <dbReference type="PROSITE-ProRule" id="PRU00552"/>
    </source>
</evidence>
<keyword evidence="8" id="KW-0813">Transport</keyword>
<keyword evidence="6" id="KW-0378">Hydrolase</keyword>
<dbReference type="InterPro" id="IPR000608">
    <property type="entry name" value="UBC"/>
</dbReference>
<feature type="region of interest" description="Disordered" evidence="14">
    <location>
        <begin position="1234"/>
        <end position="1253"/>
    </location>
</feature>
<feature type="region of interest" description="Disordered" evidence="14">
    <location>
        <begin position="1286"/>
        <end position="1316"/>
    </location>
</feature>
<dbReference type="PROSITE" id="PS51194">
    <property type="entry name" value="HELICASE_CTER"/>
    <property type="match status" value="1"/>
</dbReference>
<keyword evidence="5" id="KW-0833">Ubl conjugation pathway</keyword>
<dbReference type="FunFam" id="3.10.110.10:FF:000136">
    <property type="entry name" value="Predicted protein"/>
    <property type="match status" value="1"/>
</dbReference>
<evidence type="ECO:0000313" key="20">
    <source>
        <dbReference type="Proteomes" id="UP000075920"/>
    </source>
</evidence>
<dbReference type="Gene3D" id="3.10.110.10">
    <property type="entry name" value="Ubiquitin Conjugating Enzyme"/>
    <property type="match status" value="1"/>
</dbReference>
<feature type="compositionally biased region" description="Polar residues" evidence="14">
    <location>
        <begin position="1654"/>
        <end position="1664"/>
    </location>
</feature>
<dbReference type="CDD" id="cd23837">
    <property type="entry name" value="UBCc_UBE2O"/>
    <property type="match status" value="1"/>
</dbReference>
<dbReference type="PROSITE" id="PS00039">
    <property type="entry name" value="DEAD_ATP_HELICASE"/>
    <property type="match status" value="1"/>
</dbReference>
<dbReference type="InterPro" id="IPR057734">
    <property type="entry name" value="UBE2O-like_SH3-C"/>
</dbReference>
<dbReference type="InterPro" id="IPR057733">
    <property type="entry name" value="UBE2O-like_SH3-B"/>
</dbReference>
<keyword evidence="4" id="KW-0547">Nucleotide-binding</keyword>
<evidence type="ECO:0000256" key="2">
    <source>
        <dbReference type="ARBA" id="ARBA00012552"/>
    </source>
</evidence>
<dbReference type="PROSITE" id="PS50127">
    <property type="entry name" value="UBC_2"/>
    <property type="match status" value="1"/>
</dbReference>
<comment type="catalytic activity">
    <reaction evidence="12">
        <text>ATP + H2O = ADP + phosphate + H(+)</text>
        <dbReference type="Rhea" id="RHEA:13065"/>
        <dbReference type="ChEBI" id="CHEBI:15377"/>
        <dbReference type="ChEBI" id="CHEBI:15378"/>
        <dbReference type="ChEBI" id="CHEBI:30616"/>
        <dbReference type="ChEBI" id="CHEBI:43474"/>
        <dbReference type="ChEBI" id="CHEBI:456216"/>
        <dbReference type="EC" id="3.6.4.13"/>
    </reaction>
</comment>
<dbReference type="GO" id="GO:0051028">
    <property type="term" value="P:mRNA transport"/>
    <property type="evidence" value="ECO:0007669"/>
    <property type="project" value="UniProtKB-KW"/>
</dbReference>
<proteinExistence type="predicted"/>
<sequence length="1734" mass="195202">MSGRRVPANEDLSNVEFETSEDVEVLPTFNSMGLREELLRGIYAYGFEKPSAIQQRSIQPIVKGRDVIAQAQSGTGKTATFSISILQSMDTTLRETQVLCLSPTRELAVQIQKVILALGDFMNVQCHACIGGTNLGEDIRKLDYGQHVVSGTPGRVFDMIKRRVLRTRSIKMLVLDEADEMLNKGFKEQIYDVYRYLPPATQVVLISATLPHEILEMTSKFMTDPIRILVKRDELTLEGIKQFFVAVEREEWKFDTLCDLYDTLTITQAVIFCNTRRKVDWLTEKMREANFTVSSMHGDMPQKERDEIMKEFRSGQSRVLITTDVWARGIDVQQVSLVINYDLPNNRELYIHRIGRSGRFGRSATMEKVKSVERAAIIKNRPTSEQKANGSPGLNSDGTQALRMRPSQLYHSHGQQTLGTGPLSSDRKTHTVQHQQDRVENEKVNDEANGDSDDEGLENQYFYEDEIFCLTPKNGHVKFGVVLDNYDESEEETTEEDAPQRGEIRACWHPDGREEIIKQRKVGLADRTLAPGDVVRRMVPGRDTQRGYCHEMTVKADLRIIGTKHVIRNVCSERLRPLLSLPKDSAVCLDSWVGSTKQIIEKLILKSSCGSLVEICPASELVMFRDQNMRFRRGFFAEPLYYPGQQLAGLMGGLANAKWLNTSNEMKLLRKNHLVERKFTVQSVELLGVTVHWQCKVSSEDLEQKLSEAGSLQQPPEHIRGEDLKRLKKLNLFESCMLQINDKNYLKIDESDTICTKHAWRKDMSRKYREQLLQESKVKVKTSKTSTGEDGKISKSAKTSNADSKLSVRNVGKENYGHNLSSNLANEDSDEGWETDEEDEQSDGAASSCSVTTKPSPRKSPSLAKRVCKLKRRQLAAEFSGDRMPAAGDEVITEALVVYSTVTIVWQDGTIETNIPSTELRPIHHLDDHEFFPGDFVLAGNTDPAKNPSLRDYGVIQDVDHHGRTARVKWFSTYTCTSEPQPTYNGDSEVSVYDLKDHPDFQYRPGTIVIRVANFTGEDAMSTAGQVLDNYPNGMVKVWWVDGFVSMCWPQDIFEVGQYDAENNFWGSVADSDADSWETEAESCHFGDADVGSPSVMLKPQLTTNLERARVAIARLEELFNINPHLQNQEIMKKLMLVYKKCRFLDRLMNTSFFHECHFMGLVERVRKSNNQTTAERMQDQKNRLFNQSASCSKTTTPTANTPEVVKTYPMQRALYSPSTPEIVKTYPMQRALFSPSTPNSPSVSSPTEKLEGNDNANYNVGIANMELDYVNIMCMKINEDGETDLNNTSSVFDLAQGGSESEKRDEEDKETGEQLSRECVSARLCSLLKSQLIKVLEEINERYGLEDPFKEIISVVELKTPTLASMPPSWTPSPAGTPEIPGSTPDPVATSSPAVTDTDMVPSSPSGIASESFQIVESAPTSHKFHLTIFQTSNAQSFYKAVQREHWLLRTALPPGVWVRTFEDRLDLLSVMIEGPKKTPYEDGLFLFDIQLGLDYPRAPPLCHYISYCTDRLNPNLYEDGKVCVSLLGTWSGKGTEVWGPSSTLLQVIVSIQGLILVSEPYFNEAGYEKLRGSQQGKENSRMYNEMVLLKLVQSMTKLVSNPPEVFRDQILTHFQACGQRMYHRLITWMELSDDYNRRTSVTEQNEKESIASHDSTASQLKNASLPVASQADTTTEEELQSAASFPMVPRPEFPLIPASRGFCLTLTGLLVSFQKQLQQLSPIPSAPLADGK</sequence>
<evidence type="ECO:0000256" key="11">
    <source>
        <dbReference type="ARBA" id="ARBA00023242"/>
    </source>
</evidence>
<evidence type="ECO:0000259" key="15">
    <source>
        <dbReference type="PROSITE" id="PS50127"/>
    </source>
</evidence>
<evidence type="ECO:0000256" key="8">
    <source>
        <dbReference type="ARBA" id="ARBA00022816"/>
    </source>
</evidence>
<dbReference type="Pfam" id="PF23044">
    <property type="entry name" value="SH3-C_UBE2O"/>
    <property type="match status" value="1"/>
</dbReference>
<dbReference type="InterPro" id="IPR014001">
    <property type="entry name" value="Helicase_ATP-bd"/>
</dbReference>
<dbReference type="InterPro" id="IPR027417">
    <property type="entry name" value="P-loop_NTPase"/>
</dbReference>
<evidence type="ECO:0000313" key="19">
    <source>
        <dbReference type="EnsemblMetazoa" id="AMIN003794-PA"/>
    </source>
</evidence>
<dbReference type="SUPFAM" id="SSF52540">
    <property type="entry name" value="P-loop containing nucleoside triphosphate hydrolases"/>
    <property type="match status" value="1"/>
</dbReference>
<evidence type="ECO:0000256" key="7">
    <source>
        <dbReference type="ARBA" id="ARBA00022806"/>
    </source>
</evidence>
<feature type="region of interest" description="Disordered" evidence="14">
    <location>
        <begin position="1367"/>
        <end position="1392"/>
    </location>
</feature>
<dbReference type="InterPro" id="IPR011545">
    <property type="entry name" value="DEAD/DEAH_box_helicase_dom"/>
</dbReference>
<dbReference type="InterPro" id="IPR016135">
    <property type="entry name" value="UBQ-conjugating_enzyme/RWD"/>
</dbReference>
<keyword evidence="3" id="KW-0808">Transferase</keyword>
<feature type="domain" description="Helicase ATP-binding" evidence="16">
    <location>
        <begin position="58"/>
        <end position="228"/>
    </location>
</feature>
<dbReference type="Pfam" id="PF00271">
    <property type="entry name" value="Helicase_C"/>
    <property type="match status" value="1"/>
</dbReference>
<dbReference type="Pfam" id="PF00270">
    <property type="entry name" value="DEAD"/>
    <property type="match status" value="1"/>
</dbReference>